<evidence type="ECO:0000259" key="1">
    <source>
        <dbReference type="Pfam" id="PF20796"/>
    </source>
</evidence>
<dbReference type="Proteomes" id="UP000267159">
    <property type="component" value="Unassembled WGS sequence"/>
</dbReference>
<dbReference type="AlphaFoldDB" id="A0A3L8AGK9"/>
<dbReference type="RefSeq" id="WP_121765882.1">
    <property type="nucleotide sequence ID" value="NZ_RAZM01000005.1"/>
</dbReference>
<organism evidence="2 3">
    <name type="scientific">Bacteroides acidifaciens</name>
    <dbReference type="NCBI Taxonomy" id="85831"/>
    <lineage>
        <taxon>Bacteria</taxon>
        <taxon>Pseudomonadati</taxon>
        <taxon>Bacteroidota</taxon>
        <taxon>Bacteroidia</taxon>
        <taxon>Bacteroidales</taxon>
        <taxon>Bacteroidaceae</taxon>
        <taxon>Bacteroides</taxon>
    </lineage>
</organism>
<feature type="domain" description="PD-(D/E)XK nuclease-like" evidence="1">
    <location>
        <begin position="5"/>
        <end position="333"/>
    </location>
</feature>
<evidence type="ECO:0000313" key="3">
    <source>
        <dbReference type="Proteomes" id="UP000267159"/>
    </source>
</evidence>
<name>A0A3L8AGK9_9BACE</name>
<dbReference type="InterPro" id="IPR048822">
    <property type="entry name" value="PDDEXK_13"/>
</dbReference>
<evidence type="ECO:0000313" key="2">
    <source>
        <dbReference type="EMBL" id="RLT81430.1"/>
    </source>
</evidence>
<reference evidence="2 3" key="1">
    <citation type="submission" date="2018-09" db="EMBL/GenBank/DDBJ databases">
        <title>Murine metabolic-syndrome-specific gut microbial biobank.</title>
        <authorList>
            <person name="Liu C."/>
        </authorList>
    </citation>
    <scope>NUCLEOTIDE SEQUENCE [LARGE SCALE GENOMIC DNA]</scope>
    <source>
        <strain evidence="2 3">0.1X-D8-26</strain>
    </source>
</reference>
<gene>
    <name evidence="2" type="ORF">D7Y07_03125</name>
</gene>
<comment type="caution">
    <text evidence="2">The sequence shown here is derived from an EMBL/GenBank/DDBJ whole genome shotgun (WGS) entry which is preliminary data.</text>
</comment>
<dbReference type="Pfam" id="PF20796">
    <property type="entry name" value="PDDEXK_13"/>
    <property type="match status" value="1"/>
</dbReference>
<protein>
    <recommendedName>
        <fullName evidence="1">PD-(D/E)XK nuclease-like domain-containing protein</fullName>
    </recommendedName>
</protein>
<proteinExistence type="predicted"/>
<sequence length="335" mass="39165">MKHAEFKAIARQHQIDFKVNDPEINIAADRFPIRTIRKNGKEYKIEVRSSLTWKDCRDENNLYRIFFSGFRREITEEVNREASLTKGQMVTNLLRSEHIPYNIFFPMRYDLDGTARLFNRILGEERIAAISKINIEYNPKGLADGTSFDVYIEYTPTGTNPNEKGGIGIEVKYTEKEYPIKRGTKEWEETHNASGIHLASNYSNPSNTCGWFKPEFIADVPFEDKERMVAHVAANRYRQIWRNHILGASMVLGLSEKPDDKLTEFTSLTVYPEDNGHFSEVWNEYESKLTPDGLNTFKHITYEELFPLMQEFLSKTGIPHLNEWIDYLNRRYIIK</sequence>
<dbReference type="EMBL" id="RAZM01000005">
    <property type="protein sequence ID" value="RLT81430.1"/>
    <property type="molecule type" value="Genomic_DNA"/>
</dbReference>
<accession>A0A3L8AGK9</accession>